<dbReference type="RefSeq" id="WP_213117537.1">
    <property type="nucleotide sequence ID" value="NZ_JAGYPF010000002.1"/>
</dbReference>
<dbReference type="AlphaFoldDB" id="A0A942U541"/>
<organism evidence="11 12">
    <name type="scientific">Neobacillus rhizophilus</name>
    <dbReference type="NCBI Taxonomy" id="2833579"/>
    <lineage>
        <taxon>Bacteria</taxon>
        <taxon>Bacillati</taxon>
        <taxon>Bacillota</taxon>
        <taxon>Bacilli</taxon>
        <taxon>Bacillales</taxon>
        <taxon>Bacillaceae</taxon>
        <taxon>Neobacillus</taxon>
    </lineage>
</organism>
<reference evidence="11" key="1">
    <citation type="submission" date="2021-05" db="EMBL/GenBank/DDBJ databases">
        <title>Novel Bacillus species.</title>
        <authorList>
            <person name="Liu G."/>
        </authorList>
    </citation>
    <scope>NUCLEOTIDE SEQUENCE</scope>
    <source>
        <strain evidence="11">FJAT-49825</strain>
    </source>
</reference>
<dbReference type="InterPro" id="IPR005503">
    <property type="entry name" value="FliL"/>
</dbReference>
<comment type="similarity">
    <text evidence="3 10">Belongs to the FliL family.</text>
</comment>
<dbReference type="PANTHER" id="PTHR35091:SF2">
    <property type="entry name" value="FLAGELLAR PROTEIN FLIL"/>
    <property type="match status" value="1"/>
</dbReference>
<dbReference type="PANTHER" id="PTHR35091">
    <property type="entry name" value="FLAGELLAR PROTEIN FLIL"/>
    <property type="match status" value="1"/>
</dbReference>
<comment type="function">
    <text evidence="1 10">Controls the rotational direction of flagella during chemotaxis.</text>
</comment>
<keyword evidence="5 10" id="KW-0145">Chemotaxis</keyword>
<evidence type="ECO:0000256" key="2">
    <source>
        <dbReference type="ARBA" id="ARBA00004162"/>
    </source>
</evidence>
<keyword evidence="8" id="KW-1133">Transmembrane helix</keyword>
<dbReference type="GO" id="GO:0006935">
    <property type="term" value="P:chemotaxis"/>
    <property type="evidence" value="ECO:0007669"/>
    <property type="project" value="UniProtKB-KW"/>
</dbReference>
<protein>
    <recommendedName>
        <fullName evidence="10">Flagellar protein FliL</fullName>
    </recommendedName>
</protein>
<accession>A0A942U541</accession>
<evidence type="ECO:0000256" key="3">
    <source>
        <dbReference type="ARBA" id="ARBA00008281"/>
    </source>
</evidence>
<dbReference type="Pfam" id="PF03748">
    <property type="entry name" value="FliL"/>
    <property type="match status" value="1"/>
</dbReference>
<comment type="subcellular location">
    <subcellularLocation>
        <location evidence="2">Cell membrane</location>
        <topology evidence="2">Single-pass membrane protein</topology>
    </subcellularLocation>
</comment>
<keyword evidence="9 10" id="KW-0472">Membrane</keyword>
<evidence type="ECO:0000256" key="1">
    <source>
        <dbReference type="ARBA" id="ARBA00002254"/>
    </source>
</evidence>
<evidence type="ECO:0000256" key="7">
    <source>
        <dbReference type="ARBA" id="ARBA00022779"/>
    </source>
</evidence>
<proteinExistence type="inferred from homology"/>
<keyword evidence="4 10" id="KW-1003">Cell membrane</keyword>
<evidence type="ECO:0000256" key="8">
    <source>
        <dbReference type="ARBA" id="ARBA00022989"/>
    </source>
</evidence>
<evidence type="ECO:0000256" key="9">
    <source>
        <dbReference type="ARBA" id="ARBA00023136"/>
    </source>
</evidence>
<keyword evidence="11" id="KW-0282">Flagellum</keyword>
<evidence type="ECO:0000256" key="10">
    <source>
        <dbReference type="RuleBase" id="RU364125"/>
    </source>
</evidence>
<keyword evidence="12" id="KW-1185">Reference proteome</keyword>
<evidence type="ECO:0000256" key="6">
    <source>
        <dbReference type="ARBA" id="ARBA00022692"/>
    </source>
</evidence>
<evidence type="ECO:0000313" key="11">
    <source>
        <dbReference type="EMBL" id="MBS4213022.1"/>
    </source>
</evidence>
<sequence>MKKILTLSVVLVLIIASGLFYYQYQKNNPVSSQDKTLDQLANQTIQTKQISTNLNSENLIQVQFSIEMDSKKTLKQSEKIKPIIESDIIKILSKSNKDDFKDITAFEGKIKDKLNERFSDGKIKNVYTTELLIQ</sequence>
<keyword evidence="7 10" id="KW-0283">Flagellar rotation</keyword>
<comment type="caution">
    <text evidence="11">The sequence shown here is derived from an EMBL/GenBank/DDBJ whole genome shotgun (WGS) entry which is preliminary data.</text>
</comment>
<keyword evidence="11" id="KW-0966">Cell projection</keyword>
<gene>
    <name evidence="11" type="ORF">KHA99_11240</name>
</gene>
<dbReference type="EMBL" id="JAGYPF010000002">
    <property type="protein sequence ID" value="MBS4213022.1"/>
    <property type="molecule type" value="Genomic_DNA"/>
</dbReference>
<dbReference type="GO" id="GO:0005886">
    <property type="term" value="C:plasma membrane"/>
    <property type="evidence" value="ECO:0007669"/>
    <property type="project" value="UniProtKB-SubCell"/>
</dbReference>
<dbReference type="Proteomes" id="UP000679749">
    <property type="component" value="Unassembled WGS sequence"/>
</dbReference>
<evidence type="ECO:0000256" key="5">
    <source>
        <dbReference type="ARBA" id="ARBA00022500"/>
    </source>
</evidence>
<dbReference type="GO" id="GO:0009425">
    <property type="term" value="C:bacterial-type flagellum basal body"/>
    <property type="evidence" value="ECO:0007669"/>
    <property type="project" value="InterPro"/>
</dbReference>
<keyword evidence="11" id="KW-0969">Cilium</keyword>
<keyword evidence="6" id="KW-0812">Transmembrane</keyword>
<name>A0A942U541_9BACI</name>
<evidence type="ECO:0000256" key="4">
    <source>
        <dbReference type="ARBA" id="ARBA00022475"/>
    </source>
</evidence>
<dbReference type="GO" id="GO:0071978">
    <property type="term" value="P:bacterial-type flagellum-dependent swarming motility"/>
    <property type="evidence" value="ECO:0007669"/>
    <property type="project" value="TreeGrafter"/>
</dbReference>
<evidence type="ECO:0000313" key="12">
    <source>
        <dbReference type="Proteomes" id="UP000679749"/>
    </source>
</evidence>